<proteinExistence type="inferred from homology"/>
<protein>
    <recommendedName>
        <fullName evidence="1">RNA-dependent RNA polymerase</fullName>
        <ecNumber evidence="1">2.7.7.48</ecNumber>
    </recommendedName>
</protein>
<evidence type="ECO:0000313" key="5">
    <source>
        <dbReference type="Proteomes" id="UP000019804"/>
    </source>
</evidence>
<keyword evidence="1 4" id="KW-0696">RNA-directed RNA polymerase</keyword>
<dbReference type="GO" id="GO:0003968">
    <property type="term" value="F:RNA-directed RNA polymerase activity"/>
    <property type="evidence" value="ECO:0007669"/>
    <property type="project" value="UniProtKB-KW"/>
</dbReference>
<gene>
    <name evidence="4" type="ORF">EURHEDRAFT_380392</name>
</gene>
<keyword evidence="5" id="KW-1185">Reference proteome</keyword>
<dbReference type="HOGENOM" id="CLU_001366_2_0_1"/>
<dbReference type="PANTHER" id="PTHR23079">
    <property type="entry name" value="RNA-DEPENDENT RNA POLYMERASE"/>
    <property type="match status" value="1"/>
</dbReference>
<comment type="catalytic activity">
    <reaction evidence="1">
        <text>RNA(n) + a ribonucleoside 5'-triphosphate = RNA(n+1) + diphosphate</text>
        <dbReference type="Rhea" id="RHEA:21248"/>
        <dbReference type="Rhea" id="RHEA-COMP:14527"/>
        <dbReference type="Rhea" id="RHEA-COMP:17342"/>
        <dbReference type="ChEBI" id="CHEBI:33019"/>
        <dbReference type="ChEBI" id="CHEBI:61557"/>
        <dbReference type="ChEBI" id="CHEBI:140395"/>
        <dbReference type="EC" id="2.7.7.48"/>
    </reaction>
</comment>
<dbReference type="Pfam" id="PF05183">
    <property type="entry name" value="RdRP"/>
    <property type="match status" value="1"/>
</dbReference>
<evidence type="ECO:0000259" key="2">
    <source>
        <dbReference type="Pfam" id="PF05183"/>
    </source>
</evidence>
<evidence type="ECO:0000259" key="3">
    <source>
        <dbReference type="Pfam" id="PF25358"/>
    </source>
</evidence>
<dbReference type="GO" id="GO:0031380">
    <property type="term" value="C:nuclear RNA-directed RNA polymerase complex"/>
    <property type="evidence" value="ECO:0007669"/>
    <property type="project" value="TreeGrafter"/>
</dbReference>
<dbReference type="EMBL" id="KK088439">
    <property type="protein sequence ID" value="EYE92021.1"/>
    <property type="molecule type" value="Genomic_DNA"/>
</dbReference>
<dbReference type="GO" id="GO:0030422">
    <property type="term" value="P:siRNA processing"/>
    <property type="evidence" value="ECO:0007669"/>
    <property type="project" value="TreeGrafter"/>
</dbReference>
<keyword evidence="1" id="KW-0548">Nucleotidyltransferase</keyword>
<dbReference type="InterPro" id="IPR057503">
    <property type="entry name" value="PH_RdRP"/>
</dbReference>
<dbReference type="Proteomes" id="UP000019804">
    <property type="component" value="Unassembled WGS sequence"/>
</dbReference>
<dbReference type="AlphaFoldDB" id="A0A017S5B9"/>
<organism evidence="4 5">
    <name type="scientific">Aspergillus ruber (strain CBS 135680)</name>
    <dbReference type="NCBI Taxonomy" id="1388766"/>
    <lineage>
        <taxon>Eukaryota</taxon>
        <taxon>Fungi</taxon>
        <taxon>Dikarya</taxon>
        <taxon>Ascomycota</taxon>
        <taxon>Pezizomycotina</taxon>
        <taxon>Eurotiomycetes</taxon>
        <taxon>Eurotiomycetidae</taxon>
        <taxon>Eurotiales</taxon>
        <taxon>Aspergillaceae</taxon>
        <taxon>Aspergillus</taxon>
        <taxon>Aspergillus subgen. Aspergillus</taxon>
    </lineage>
</organism>
<evidence type="ECO:0000256" key="1">
    <source>
        <dbReference type="RuleBase" id="RU363098"/>
    </source>
</evidence>
<keyword evidence="1" id="KW-0808">Transferase</keyword>
<dbReference type="InterPro" id="IPR057596">
    <property type="entry name" value="RDRP_core"/>
</dbReference>
<dbReference type="EC" id="2.7.7.48" evidence="1"/>
<sequence length="1212" mass="137318">MEVFMRNLPIDLTEDGLYTQLEPFMKRLHIVDFLCEKPKKKSIGNVTFLNRRDGERFLEIHGQRSAQTPFRPYAPAPAKSNLRLTGNDIFCTLSKRQPQEFTIKTLAHAVQERANSQYTIEEESSAVLFSLSSFSCGYYTFINGQLGYVPEVEWNNRGTVKFTKRNVVVNVDSGQLVRIPLNSIVELVWFSNGLLTLTLSTVPLFFEATNGIHTLLSAVLSLALDQGDVNGNRPRESTRTRICSLGKEHAELAGQCLVYQFNVSPSALGQKIEELKQREIVVTQYDVTVPRALLFNTAGFTHQMRSLKVELAKYTTDRSVPFELLFHIQALAYNAYLLPSTALELARKLRQEIKVRRSKWLSAVSPDAMKKLFDTIDWPSPYGDPAEFEVGYLLQAIKQNEEEVKQGLFHGDRVFSPNQNLARIFRVTVTPSRITLHGPEMEPNNRILRKFPNHHEYFIRVQFCDENGQDLHFSPQVDNANAFARYKHVLKRGIEIAGRTYSFLGFSHSSLRAYSVWFSAPFFDDSGDLQTCFTIIKALGNFSKITSPARCAARIGQAFSETPFDVDIKKNKMVVCHIPDVKSPDGARIFSDGVGAVSLNVVETIWDNLPRSKGFPTCFQIRLGGAKGMLAVDSRLDGSIIALRPSMVKFASEDLQTLEICDVGSQPIPLVLNRQMIKIMEDMGVSKDWFFKLQNIQVSLLRGVTTSIQSTEKYLKGQNISKSLRLHKLFRQFGASGIDYTNDRFLRSVVEALVFRELRLLKHKARIPVEKGVTLFGIMDETGFLQEKEVFVTYETTKAQFTPPPGPGPLVVTRSPALFDGDIQIAHNIIPPRDHPLAQHRNCIVFSQKGSRDLPSQLSGGDLDGDIFNIIWDPEASPAVTYPPADYPRVSPVDIGRVVTKDDMADFFINFMETDRLGVIATRHLIMADQLTEGSCHPECKRLAQLHSMAVDFSKTGIPVKMEDLPKMTSRYRPDFLAPGPQVHIYDKSDIHLDTHILQANQNEDEGLGPAYKYYKSEKILGKLYRAIDERQIWSEDVKLSSKNPFWGEFMEAMIQKCSAFGPIHWIYRIDEARLIRKAYENAILSAMNDFSEHPIYPISELEVFIGHILNKSGVQTHRQRARSIKLSDEFDRIVTWVMSQMRPYGNQPIPLTGYETEHDALALCLACLYIAGEKDESARIRRRKDWYGGLQSFRVVSACALLAELELFEKN</sequence>
<dbReference type="GO" id="GO:0003723">
    <property type="term" value="F:RNA binding"/>
    <property type="evidence" value="ECO:0007669"/>
    <property type="project" value="UniProtKB-KW"/>
</dbReference>
<keyword evidence="1" id="KW-0694">RNA-binding</keyword>
<dbReference type="GeneID" id="63694416"/>
<dbReference type="InterPro" id="IPR007855">
    <property type="entry name" value="RDRP"/>
</dbReference>
<evidence type="ECO:0000313" key="4">
    <source>
        <dbReference type="EMBL" id="EYE92021.1"/>
    </source>
</evidence>
<comment type="similarity">
    <text evidence="1">Belongs to the RdRP family.</text>
</comment>
<accession>A0A017S5B9</accession>
<dbReference type="OrthoDB" id="6513042at2759"/>
<reference evidence="5" key="1">
    <citation type="journal article" date="2014" name="Nat. Commun.">
        <title>Genomic adaptations of the halophilic Dead Sea filamentous fungus Eurotium rubrum.</title>
        <authorList>
            <person name="Kis-Papo T."/>
            <person name="Weig A.R."/>
            <person name="Riley R."/>
            <person name="Persoh D."/>
            <person name="Salamov A."/>
            <person name="Sun H."/>
            <person name="Lipzen A."/>
            <person name="Wasser S.P."/>
            <person name="Rambold G."/>
            <person name="Grigoriev I.V."/>
            <person name="Nevo E."/>
        </authorList>
    </citation>
    <scope>NUCLEOTIDE SEQUENCE [LARGE SCALE GENOMIC DNA]</scope>
    <source>
        <strain evidence="5">CBS 135680</strain>
    </source>
</reference>
<dbReference type="PANTHER" id="PTHR23079:SF17">
    <property type="entry name" value="RNA-DEPENDENT RNA POLYMERASE"/>
    <property type="match status" value="1"/>
</dbReference>
<dbReference type="STRING" id="1388766.A0A017S5B9"/>
<dbReference type="RefSeq" id="XP_040635709.1">
    <property type="nucleotide sequence ID" value="XM_040779292.1"/>
</dbReference>
<name>A0A017S5B9_ASPRC</name>
<feature type="domain" description="RDRP core" evidence="2">
    <location>
        <begin position="429"/>
        <end position="1028"/>
    </location>
</feature>
<feature type="domain" description="RdRP-like PH" evidence="3">
    <location>
        <begin position="129"/>
        <end position="279"/>
    </location>
</feature>
<dbReference type="Pfam" id="PF25358">
    <property type="entry name" value="PH_fung_RdRP"/>
    <property type="match status" value="1"/>
</dbReference>